<sequence length="175" mass="19354">MTDHTSRLRLGDDRGTSVEIDGRSAVRFVRTYPHPVERVWRAVTDPAEMPHWFPSQVHYEPRVGSSMRFTGDPFAEDVTGTLLTWEPPRHCAFTWGGNELRFTLEEVEGGCRFELLDLLSAADTQAMNAAGWHVCLARVPAVLGAAAPAPEDTDWQPLYDAYVDAGLGHGAALPH</sequence>
<dbReference type="SUPFAM" id="SSF55961">
    <property type="entry name" value="Bet v1-like"/>
    <property type="match status" value="1"/>
</dbReference>
<feature type="domain" description="Activator of Hsp90 ATPase homologue 1/2-like C-terminal" evidence="2">
    <location>
        <begin position="34"/>
        <end position="143"/>
    </location>
</feature>
<dbReference type="EMBL" id="JACKXE010000001">
    <property type="protein sequence ID" value="MBB6628410.1"/>
    <property type="molecule type" value="Genomic_DNA"/>
</dbReference>
<dbReference type="InterPro" id="IPR023393">
    <property type="entry name" value="START-like_dom_sf"/>
</dbReference>
<comment type="caution">
    <text evidence="3">The sequence shown here is derived from an EMBL/GenBank/DDBJ whole genome shotgun (WGS) entry which is preliminary data.</text>
</comment>
<organism evidence="3 4">
    <name type="scientific">Nocardioides luti</name>
    <dbReference type="NCBI Taxonomy" id="2761101"/>
    <lineage>
        <taxon>Bacteria</taxon>
        <taxon>Bacillati</taxon>
        <taxon>Actinomycetota</taxon>
        <taxon>Actinomycetes</taxon>
        <taxon>Propionibacteriales</taxon>
        <taxon>Nocardioidaceae</taxon>
        <taxon>Nocardioides</taxon>
    </lineage>
</organism>
<protein>
    <submittedName>
        <fullName evidence="3">SRPBCC family protein</fullName>
    </submittedName>
</protein>
<proteinExistence type="inferred from homology"/>
<dbReference type="Proteomes" id="UP000523955">
    <property type="component" value="Unassembled WGS sequence"/>
</dbReference>
<dbReference type="Gene3D" id="3.30.530.20">
    <property type="match status" value="1"/>
</dbReference>
<dbReference type="AlphaFoldDB" id="A0A7X0VBH3"/>
<name>A0A7X0VBH3_9ACTN</name>
<keyword evidence="4" id="KW-1185">Reference proteome</keyword>
<evidence type="ECO:0000313" key="3">
    <source>
        <dbReference type="EMBL" id="MBB6628410.1"/>
    </source>
</evidence>
<dbReference type="RefSeq" id="WP_185253470.1">
    <property type="nucleotide sequence ID" value="NZ_JACKXE010000001.1"/>
</dbReference>
<dbReference type="CDD" id="cd08899">
    <property type="entry name" value="SRPBCC_CalC_Aha1-like_6"/>
    <property type="match status" value="1"/>
</dbReference>
<dbReference type="InterPro" id="IPR013538">
    <property type="entry name" value="ASHA1/2-like_C"/>
</dbReference>
<evidence type="ECO:0000313" key="4">
    <source>
        <dbReference type="Proteomes" id="UP000523955"/>
    </source>
</evidence>
<reference evidence="3 4" key="1">
    <citation type="submission" date="2020-08" db="EMBL/GenBank/DDBJ databases">
        <authorList>
            <person name="Seo M.-J."/>
        </authorList>
    </citation>
    <scope>NUCLEOTIDE SEQUENCE [LARGE SCALE GENOMIC DNA]</scope>
    <source>
        <strain evidence="3 4">KIGAM211</strain>
    </source>
</reference>
<evidence type="ECO:0000256" key="1">
    <source>
        <dbReference type="ARBA" id="ARBA00006817"/>
    </source>
</evidence>
<accession>A0A7X0VBH3</accession>
<comment type="similarity">
    <text evidence="1">Belongs to the AHA1 family.</text>
</comment>
<evidence type="ECO:0000259" key="2">
    <source>
        <dbReference type="Pfam" id="PF08327"/>
    </source>
</evidence>
<gene>
    <name evidence="3" type="ORF">H5V45_13870</name>
</gene>
<dbReference type="Pfam" id="PF08327">
    <property type="entry name" value="AHSA1"/>
    <property type="match status" value="1"/>
</dbReference>